<feature type="region of interest" description="Disordered" evidence="4">
    <location>
        <begin position="151"/>
        <end position="173"/>
    </location>
</feature>
<evidence type="ECO:0000313" key="7">
    <source>
        <dbReference type="Proteomes" id="UP000823674"/>
    </source>
</evidence>
<evidence type="ECO:0000256" key="3">
    <source>
        <dbReference type="SAM" id="Coils"/>
    </source>
</evidence>
<keyword evidence="7" id="KW-1185">Reference proteome</keyword>
<dbReference type="PROSITE" id="PS50014">
    <property type="entry name" value="BROMODOMAIN_2"/>
    <property type="match status" value="1"/>
</dbReference>
<dbReference type="InterPro" id="IPR052442">
    <property type="entry name" value="Env_Response_Regulator"/>
</dbReference>
<dbReference type="PANTHER" id="PTHR46136:SF19">
    <property type="entry name" value="TRANSCRIPTION FACTOR GTE12"/>
    <property type="match status" value="1"/>
</dbReference>
<evidence type="ECO:0000259" key="5">
    <source>
        <dbReference type="PROSITE" id="PS50014"/>
    </source>
</evidence>
<dbReference type="PRINTS" id="PR00503">
    <property type="entry name" value="BROMODOMAIN"/>
</dbReference>
<dbReference type="InterPro" id="IPR036427">
    <property type="entry name" value="Bromodomain-like_sf"/>
</dbReference>
<dbReference type="Proteomes" id="UP000823674">
    <property type="component" value="Chromosome A02"/>
</dbReference>
<keyword evidence="3" id="KW-0175">Coiled coil</keyword>
<feature type="region of interest" description="Disordered" evidence="4">
    <location>
        <begin position="315"/>
        <end position="335"/>
    </location>
</feature>
<evidence type="ECO:0000256" key="1">
    <source>
        <dbReference type="ARBA" id="ARBA00023117"/>
    </source>
</evidence>
<sequence>MRDIVVNPNVVVYCIIICWNLEAMGRAGKRGFGFMEKQCGLKMLEVGVQVNVIRCTCLVQCLRKTKRIDDLITALLCESNEDAEKVMAYLVNVRHHSALRRLHSLIIAPSFVRSILSPEAMVGITKLRIKFGPEGSVKAFQTFNNCTNAKSTENKPIGKEEEDVQSRKRGPEELEEVQAHKKQKLNRVLSSQCLNLLKSLRGHEFGWLFGEPVDPVKLNIPDYFSVISKPMDLATISSKLLKNVYSSADEFAADVRLTFDNALRYNPPENFVHDVAKELQEIFEARWESLRKKKVSDLHGEKVTEGSRRQPVEVGWVRQSSPETSASSGRFSAELPKRAKEMSQKVPPLLKSVTKLSKKDTPVVTQTFLATKLRIKKFEQGLGSTVENPSKGSTPTSCCRCSSCGRITCICLKSCNSSGSEVSTLTDNLVKDNSCSQASESDPHSNGSISSKNDCVKLKKPLPPMPPLPPEKAIRAAILKCQFAETILKAKHRKVLDKSNKSDLIRIQIEKEQMEKTQREEKARIEAEIAAAKLAARMRAEAELKEKRERARLDLEKMVKEVDLEENNASKFNENMINLCGSCDPTRTWLPELGLFLINDDDDTDEDDSEFSDAMRIDDLEEGEIL</sequence>
<protein>
    <recommendedName>
        <fullName evidence="5">Bromo domain-containing protein</fullName>
    </recommendedName>
</protein>
<dbReference type="EMBL" id="JADBGQ010000002">
    <property type="protein sequence ID" value="KAG5411343.1"/>
    <property type="molecule type" value="Genomic_DNA"/>
</dbReference>
<accession>A0ABQ7NKQ8</accession>
<dbReference type="Pfam" id="PF00439">
    <property type="entry name" value="Bromodomain"/>
    <property type="match status" value="1"/>
</dbReference>
<evidence type="ECO:0000313" key="6">
    <source>
        <dbReference type="EMBL" id="KAG5411343.1"/>
    </source>
</evidence>
<feature type="domain" description="Bromo" evidence="5">
    <location>
        <begin position="201"/>
        <end position="273"/>
    </location>
</feature>
<organism evidence="6 7">
    <name type="scientific">Brassica rapa subsp. trilocularis</name>
    <dbReference type="NCBI Taxonomy" id="1813537"/>
    <lineage>
        <taxon>Eukaryota</taxon>
        <taxon>Viridiplantae</taxon>
        <taxon>Streptophyta</taxon>
        <taxon>Embryophyta</taxon>
        <taxon>Tracheophyta</taxon>
        <taxon>Spermatophyta</taxon>
        <taxon>Magnoliopsida</taxon>
        <taxon>eudicotyledons</taxon>
        <taxon>Gunneridae</taxon>
        <taxon>Pentapetalae</taxon>
        <taxon>rosids</taxon>
        <taxon>malvids</taxon>
        <taxon>Brassicales</taxon>
        <taxon>Brassicaceae</taxon>
        <taxon>Brassiceae</taxon>
        <taxon>Brassica</taxon>
    </lineage>
</organism>
<dbReference type="InterPro" id="IPR001487">
    <property type="entry name" value="Bromodomain"/>
</dbReference>
<evidence type="ECO:0000256" key="4">
    <source>
        <dbReference type="SAM" id="MobiDB-lite"/>
    </source>
</evidence>
<evidence type="ECO:0000256" key="2">
    <source>
        <dbReference type="PROSITE-ProRule" id="PRU00035"/>
    </source>
</evidence>
<feature type="compositionally biased region" description="Polar residues" evidence="4">
    <location>
        <begin position="318"/>
        <end position="330"/>
    </location>
</feature>
<dbReference type="SUPFAM" id="SSF47370">
    <property type="entry name" value="Bromodomain"/>
    <property type="match status" value="1"/>
</dbReference>
<feature type="region of interest" description="Disordered" evidence="4">
    <location>
        <begin position="433"/>
        <end position="455"/>
    </location>
</feature>
<dbReference type="Gene3D" id="1.20.920.10">
    <property type="entry name" value="Bromodomain-like"/>
    <property type="match status" value="1"/>
</dbReference>
<reference evidence="6 7" key="1">
    <citation type="submission" date="2021-03" db="EMBL/GenBank/DDBJ databases">
        <authorList>
            <person name="King G.J."/>
            <person name="Bancroft I."/>
            <person name="Baten A."/>
            <person name="Bloomfield J."/>
            <person name="Borpatragohain P."/>
            <person name="He Z."/>
            <person name="Irish N."/>
            <person name="Irwin J."/>
            <person name="Liu K."/>
            <person name="Mauleon R.P."/>
            <person name="Moore J."/>
            <person name="Morris R."/>
            <person name="Ostergaard L."/>
            <person name="Wang B."/>
            <person name="Wells R."/>
        </authorList>
    </citation>
    <scope>NUCLEOTIDE SEQUENCE [LARGE SCALE GENOMIC DNA]</scope>
    <source>
        <strain evidence="6">R-o-18</strain>
        <tissue evidence="6">Leaf</tissue>
    </source>
</reference>
<feature type="compositionally biased region" description="Basic and acidic residues" evidence="4">
    <location>
        <begin position="152"/>
        <end position="172"/>
    </location>
</feature>
<feature type="compositionally biased region" description="Polar residues" evidence="4">
    <location>
        <begin position="433"/>
        <end position="453"/>
    </location>
</feature>
<proteinExistence type="predicted"/>
<keyword evidence="1 2" id="KW-0103">Bromodomain</keyword>
<dbReference type="SMART" id="SM00297">
    <property type="entry name" value="BROMO"/>
    <property type="match status" value="1"/>
</dbReference>
<dbReference type="PANTHER" id="PTHR46136">
    <property type="entry name" value="TRANSCRIPTION FACTOR GTE8"/>
    <property type="match status" value="1"/>
</dbReference>
<name>A0ABQ7NKQ8_BRACM</name>
<gene>
    <name evidence="6" type="primary">A02p043560.1_BraROA</name>
    <name evidence="6" type="ORF">IGI04_007662</name>
</gene>
<feature type="coiled-coil region" evidence="3">
    <location>
        <begin position="515"/>
        <end position="575"/>
    </location>
</feature>
<comment type="caution">
    <text evidence="6">The sequence shown here is derived from an EMBL/GenBank/DDBJ whole genome shotgun (WGS) entry which is preliminary data.</text>
</comment>